<name>A0ABU9G7X3_9GAMM</name>
<accession>A0ABU9G7X3</accession>
<dbReference type="RefSeq" id="WP_341563084.1">
    <property type="nucleotide sequence ID" value="NZ_JBAKAQ010000002.1"/>
</dbReference>
<dbReference type="Proteomes" id="UP001379949">
    <property type="component" value="Unassembled WGS sequence"/>
</dbReference>
<reference evidence="2 3" key="1">
    <citation type="submission" date="2024-02" db="EMBL/GenBank/DDBJ databases">
        <title>Bacteria isolated from the canopy kelp, Nereocystis luetkeana.</title>
        <authorList>
            <person name="Pfister C.A."/>
            <person name="Younker I.T."/>
            <person name="Light S.H."/>
        </authorList>
    </citation>
    <scope>NUCLEOTIDE SEQUENCE [LARGE SCALE GENOMIC DNA]</scope>
    <source>
        <strain evidence="2 3">TI.4.07</strain>
    </source>
</reference>
<comment type="caution">
    <text evidence="2">The sequence shown here is derived from an EMBL/GenBank/DDBJ whole genome shotgun (WGS) entry which is preliminary data.</text>
</comment>
<proteinExistence type="predicted"/>
<dbReference type="SUPFAM" id="SSF52096">
    <property type="entry name" value="ClpP/crotonase"/>
    <property type="match status" value="1"/>
</dbReference>
<feature type="signal peptide" evidence="1">
    <location>
        <begin position="1"/>
        <end position="27"/>
    </location>
</feature>
<dbReference type="EMBL" id="JBAKAR010000009">
    <property type="protein sequence ID" value="MEL0613830.1"/>
    <property type="molecule type" value="Genomic_DNA"/>
</dbReference>
<feature type="chain" id="PRO_5047299935" evidence="1">
    <location>
        <begin position="28"/>
        <end position="204"/>
    </location>
</feature>
<dbReference type="InterPro" id="IPR029045">
    <property type="entry name" value="ClpP/crotonase-like_dom_sf"/>
</dbReference>
<dbReference type="PROSITE" id="PS51257">
    <property type="entry name" value="PROKAR_LIPOPROTEIN"/>
    <property type="match status" value="1"/>
</dbReference>
<dbReference type="GO" id="GO:0016787">
    <property type="term" value="F:hydrolase activity"/>
    <property type="evidence" value="ECO:0007669"/>
    <property type="project" value="UniProtKB-KW"/>
</dbReference>
<gene>
    <name evidence="2" type="ORF">V6242_11800</name>
</gene>
<organism evidence="2 3">
    <name type="scientific">Marinomonas arenicola</name>
    <dbReference type="NCBI Taxonomy" id="569601"/>
    <lineage>
        <taxon>Bacteria</taxon>
        <taxon>Pseudomonadati</taxon>
        <taxon>Pseudomonadota</taxon>
        <taxon>Gammaproteobacteria</taxon>
        <taxon>Oceanospirillales</taxon>
        <taxon>Oceanospirillaceae</taxon>
        <taxon>Marinomonas</taxon>
    </lineage>
</organism>
<dbReference type="Gene3D" id="3.90.226.10">
    <property type="entry name" value="2-enoyl-CoA Hydratase, Chain A, domain 1"/>
    <property type="match status" value="1"/>
</dbReference>
<evidence type="ECO:0000313" key="3">
    <source>
        <dbReference type="Proteomes" id="UP001379949"/>
    </source>
</evidence>
<keyword evidence="2" id="KW-0378">Hydrolase</keyword>
<evidence type="ECO:0000256" key="1">
    <source>
        <dbReference type="SAM" id="SignalP"/>
    </source>
</evidence>
<keyword evidence="1" id="KW-0732">Signal</keyword>
<keyword evidence="3" id="KW-1185">Reference proteome</keyword>
<evidence type="ECO:0000313" key="2">
    <source>
        <dbReference type="EMBL" id="MEL0613830.1"/>
    </source>
</evidence>
<sequence>MNHIKLSINKWLTLSPVLLALFLVACSGQVTKPEPVSAENKLTLYVQNNTAYLSGILEADLPSKLTKMIRQHPNVTDIVLVDVPGTDDQQATMEGARLIRRLGLNTHIAATGYVLSGGVDLFLGGVKRSIGAGAGVGVHAWSDNVGTVANKLNKMNPVHATYVNFYLEMGVPERFYWFSIQAAPASRVYFLSPEEMYDYQLVTE</sequence>
<protein>
    <submittedName>
        <fullName evidence="2">Alpha/beta hydrolase</fullName>
    </submittedName>
</protein>